<accession>A0ABY6UEH0</accession>
<evidence type="ECO:0000256" key="1">
    <source>
        <dbReference type="SAM" id="SignalP"/>
    </source>
</evidence>
<sequence>MKHFLGFLYLCMPLVSQACAASHGTDASIIAHSGEPVGKEIISGNTTFYVTGKQSRTAVLYLTDVFGIQLAENKLLADSFGRAGYLTIAPDMFGGKPAPVDLIDPNFNMTGFLYQNRPEVIDPILKASVDFIREKFAVSNIVATGYCFGGRYTFRLLSEGNHVKVGFAAHPSLLEDAEIASITGPVSVAAAETDDAMPAERRHGIEEQLLKTGQTYSMALYSGTMHGFGVRANVSDPVQRFAKEAAFFQAVRWFDAWASEN</sequence>
<name>A0ABY6UEH0_BIOOC</name>
<keyword evidence="1" id="KW-0732">Signal</keyword>
<evidence type="ECO:0000259" key="2">
    <source>
        <dbReference type="Pfam" id="PF01738"/>
    </source>
</evidence>
<dbReference type="SUPFAM" id="SSF53474">
    <property type="entry name" value="alpha/beta-Hydrolases"/>
    <property type="match status" value="1"/>
</dbReference>
<dbReference type="InterPro" id="IPR029058">
    <property type="entry name" value="AB_hydrolase_fold"/>
</dbReference>
<keyword evidence="4" id="KW-1185">Reference proteome</keyword>
<dbReference type="PANTHER" id="PTHR17630:SF44">
    <property type="entry name" value="PROTEIN AIM2"/>
    <property type="match status" value="1"/>
</dbReference>
<gene>
    <name evidence="3" type="ORF">CLO192961_LOCUS258945</name>
</gene>
<proteinExistence type="predicted"/>
<dbReference type="Gene3D" id="3.40.50.1820">
    <property type="entry name" value="alpha/beta hydrolase"/>
    <property type="match status" value="1"/>
</dbReference>
<evidence type="ECO:0000313" key="4">
    <source>
        <dbReference type="Proteomes" id="UP000766486"/>
    </source>
</evidence>
<comment type="caution">
    <text evidence="3">The sequence shown here is derived from an EMBL/GenBank/DDBJ whole genome shotgun (WGS) entry which is preliminary data.</text>
</comment>
<protein>
    <recommendedName>
        <fullName evidence="2">Dienelactone hydrolase domain-containing protein</fullName>
    </recommendedName>
</protein>
<dbReference type="Proteomes" id="UP000766486">
    <property type="component" value="Unassembled WGS sequence"/>
</dbReference>
<dbReference type="PROSITE" id="PS51257">
    <property type="entry name" value="PROKAR_LIPOPROTEIN"/>
    <property type="match status" value="1"/>
</dbReference>
<dbReference type="PANTHER" id="PTHR17630">
    <property type="entry name" value="DIENELACTONE HYDROLASE"/>
    <property type="match status" value="1"/>
</dbReference>
<feature type="domain" description="Dienelactone hydrolase" evidence="2">
    <location>
        <begin position="51"/>
        <end position="255"/>
    </location>
</feature>
<dbReference type="InterPro" id="IPR002925">
    <property type="entry name" value="Dienelactn_hydro"/>
</dbReference>
<dbReference type="EMBL" id="CABFNS010000800">
    <property type="protein sequence ID" value="VUC29391.1"/>
    <property type="molecule type" value="Genomic_DNA"/>
</dbReference>
<feature type="chain" id="PRO_5046172604" description="Dienelactone hydrolase domain-containing protein" evidence="1">
    <location>
        <begin position="21"/>
        <end position="261"/>
    </location>
</feature>
<feature type="signal peptide" evidence="1">
    <location>
        <begin position="1"/>
        <end position="20"/>
    </location>
</feature>
<reference evidence="3 4" key="1">
    <citation type="submission" date="2019-06" db="EMBL/GenBank/DDBJ databases">
        <authorList>
            <person name="Broberg M."/>
        </authorList>
    </citation>
    <scope>NUCLEOTIDE SEQUENCE [LARGE SCALE GENOMIC DNA]</scope>
</reference>
<evidence type="ECO:0000313" key="3">
    <source>
        <dbReference type="EMBL" id="VUC29391.1"/>
    </source>
</evidence>
<organism evidence="3 4">
    <name type="scientific">Bionectria ochroleuca</name>
    <name type="common">Gliocladium roseum</name>
    <dbReference type="NCBI Taxonomy" id="29856"/>
    <lineage>
        <taxon>Eukaryota</taxon>
        <taxon>Fungi</taxon>
        <taxon>Dikarya</taxon>
        <taxon>Ascomycota</taxon>
        <taxon>Pezizomycotina</taxon>
        <taxon>Sordariomycetes</taxon>
        <taxon>Hypocreomycetidae</taxon>
        <taxon>Hypocreales</taxon>
        <taxon>Bionectriaceae</taxon>
        <taxon>Clonostachys</taxon>
    </lineage>
</organism>
<dbReference type="Pfam" id="PF01738">
    <property type="entry name" value="DLH"/>
    <property type="match status" value="1"/>
</dbReference>